<feature type="transmembrane region" description="Helical" evidence="1">
    <location>
        <begin position="135"/>
        <end position="158"/>
    </location>
</feature>
<evidence type="ECO:0000256" key="1">
    <source>
        <dbReference type="SAM" id="Phobius"/>
    </source>
</evidence>
<keyword evidence="1" id="KW-0472">Membrane</keyword>
<proteinExistence type="predicted"/>
<sequence length="172" mass="18318">MNQWSPPGRPEPVPVPTDVRTAGQLWWGVVALGVLRLITGAVDRFAGRRDLAKELYDQVRAQQPEATLAQVDLIVSVMQVLIVVFGLALAVGALAVVHQLRRGRLWARTLLDVAAAVLVFGAIGTMIELGGRGGVVPLVTGAAAILQAVMAGGALFLCRRSESDAFFRLNGR</sequence>
<protein>
    <recommendedName>
        <fullName evidence="4">DUF2127 domain-containing protein</fullName>
    </recommendedName>
</protein>
<organism evidence="2 3">
    <name type="scientific">Nocardia transvalensis</name>
    <dbReference type="NCBI Taxonomy" id="37333"/>
    <lineage>
        <taxon>Bacteria</taxon>
        <taxon>Bacillati</taxon>
        <taxon>Actinomycetota</taxon>
        <taxon>Actinomycetes</taxon>
        <taxon>Mycobacteriales</taxon>
        <taxon>Nocardiaceae</taxon>
        <taxon>Nocardia</taxon>
    </lineage>
</organism>
<keyword evidence="3" id="KW-1185">Reference proteome</keyword>
<name>A0A7W9PEY6_9NOCA</name>
<evidence type="ECO:0000313" key="2">
    <source>
        <dbReference type="EMBL" id="MBB5914408.1"/>
    </source>
</evidence>
<feature type="transmembrane region" description="Helical" evidence="1">
    <location>
        <begin position="73"/>
        <end position="97"/>
    </location>
</feature>
<evidence type="ECO:0008006" key="4">
    <source>
        <dbReference type="Google" id="ProtNLM"/>
    </source>
</evidence>
<accession>A0A7W9PEY6</accession>
<keyword evidence="1" id="KW-0812">Transmembrane</keyword>
<dbReference type="RefSeq" id="WP_040751089.1">
    <property type="nucleotide sequence ID" value="NZ_JACHIT010000001.1"/>
</dbReference>
<evidence type="ECO:0000313" key="3">
    <source>
        <dbReference type="Proteomes" id="UP000540412"/>
    </source>
</evidence>
<dbReference type="EMBL" id="JACHIT010000001">
    <property type="protein sequence ID" value="MBB5914408.1"/>
    <property type="molecule type" value="Genomic_DNA"/>
</dbReference>
<dbReference type="AlphaFoldDB" id="A0A7W9PEY6"/>
<gene>
    <name evidence="2" type="ORF">BJY24_003275</name>
</gene>
<comment type="caution">
    <text evidence="2">The sequence shown here is derived from an EMBL/GenBank/DDBJ whole genome shotgun (WGS) entry which is preliminary data.</text>
</comment>
<feature type="transmembrane region" description="Helical" evidence="1">
    <location>
        <begin position="109"/>
        <end position="129"/>
    </location>
</feature>
<reference evidence="2 3" key="1">
    <citation type="submission" date="2020-08" db="EMBL/GenBank/DDBJ databases">
        <title>Sequencing the genomes of 1000 actinobacteria strains.</title>
        <authorList>
            <person name="Klenk H.-P."/>
        </authorList>
    </citation>
    <scope>NUCLEOTIDE SEQUENCE [LARGE SCALE GENOMIC DNA]</scope>
    <source>
        <strain evidence="2 3">DSM 43582</strain>
    </source>
</reference>
<keyword evidence="1" id="KW-1133">Transmembrane helix</keyword>
<dbReference type="Proteomes" id="UP000540412">
    <property type="component" value="Unassembled WGS sequence"/>
</dbReference>